<feature type="region of interest" description="Disordered" evidence="1">
    <location>
        <begin position="1592"/>
        <end position="1626"/>
    </location>
</feature>
<feature type="region of interest" description="Disordered" evidence="1">
    <location>
        <begin position="1212"/>
        <end position="1413"/>
    </location>
</feature>
<evidence type="ECO:0000313" key="2">
    <source>
        <dbReference type="Proteomes" id="UP000694888"/>
    </source>
</evidence>
<feature type="compositionally biased region" description="Basic and acidic residues" evidence="1">
    <location>
        <begin position="1544"/>
        <end position="1558"/>
    </location>
</feature>
<feature type="compositionally biased region" description="Basic residues" evidence="1">
    <location>
        <begin position="981"/>
        <end position="990"/>
    </location>
</feature>
<reference evidence="3" key="1">
    <citation type="submission" date="2025-08" db="UniProtKB">
        <authorList>
            <consortium name="RefSeq"/>
        </authorList>
    </citation>
    <scope>IDENTIFICATION</scope>
</reference>
<feature type="compositionally biased region" description="Basic residues" evidence="1">
    <location>
        <begin position="1333"/>
        <end position="1343"/>
    </location>
</feature>
<feature type="compositionally biased region" description="Basic residues" evidence="1">
    <location>
        <begin position="1219"/>
        <end position="1237"/>
    </location>
</feature>
<feature type="compositionally biased region" description="Basic and acidic residues" evidence="1">
    <location>
        <begin position="1612"/>
        <end position="1626"/>
    </location>
</feature>
<feature type="compositionally biased region" description="Polar residues" evidence="1">
    <location>
        <begin position="70"/>
        <end position="81"/>
    </location>
</feature>
<feature type="compositionally biased region" description="Basic residues" evidence="1">
    <location>
        <begin position="1907"/>
        <end position="1917"/>
    </location>
</feature>
<feature type="compositionally biased region" description="Basic and acidic residues" evidence="1">
    <location>
        <begin position="1430"/>
        <end position="1444"/>
    </location>
</feature>
<feature type="compositionally biased region" description="Polar residues" evidence="1">
    <location>
        <begin position="2157"/>
        <end position="2169"/>
    </location>
</feature>
<gene>
    <name evidence="3" type="primary">LOC101862290</name>
</gene>
<feature type="compositionally biased region" description="Basic and acidic residues" evidence="1">
    <location>
        <begin position="2608"/>
        <end position="2633"/>
    </location>
</feature>
<feature type="region of interest" description="Disordered" evidence="1">
    <location>
        <begin position="2310"/>
        <end position="2412"/>
    </location>
</feature>
<feature type="compositionally biased region" description="Polar residues" evidence="1">
    <location>
        <begin position="1260"/>
        <end position="1273"/>
    </location>
</feature>
<feature type="compositionally biased region" description="Basic and acidic residues" evidence="1">
    <location>
        <begin position="2541"/>
        <end position="2562"/>
    </location>
</feature>
<feature type="compositionally biased region" description="Low complexity" evidence="1">
    <location>
        <begin position="1813"/>
        <end position="1823"/>
    </location>
</feature>
<feature type="compositionally biased region" description="Basic residues" evidence="1">
    <location>
        <begin position="2483"/>
        <end position="2522"/>
    </location>
</feature>
<feature type="compositionally biased region" description="Basic and acidic residues" evidence="1">
    <location>
        <begin position="2343"/>
        <end position="2375"/>
    </location>
</feature>
<feature type="compositionally biased region" description="Basic residues" evidence="1">
    <location>
        <begin position="1100"/>
        <end position="1126"/>
    </location>
</feature>
<feature type="compositionally biased region" description="Basic residues" evidence="1">
    <location>
        <begin position="287"/>
        <end position="296"/>
    </location>
</feature>
<feature type="region of interest" description="Disordered" evidence="1">
    <location>
        <begin position="437"/>
        <end position="498"/>
    </location>
</feature>
<keyword evidence="2" id="KW-1185">Reference proteome</keyword>
<feature type="region of interest" description="Disordered" evidence="1">
    <location>
        <begin position="1907"/>
        <end position="2095"/>
    </location>
</feature>
<feature type="compositionally biased region" description="Low complexity" evidence="1">
    <location>
        <begin position="1954"/>
        <end position="1974"/>
    </location>
</feature>
<feature type="region of interest" description="Disordered" evidence="1">
    <location>
        <begin position="2464"/>
        <end position="2666"/>
    </location>
</feature>
<feature type="compositionally biased region" description="Polar residues" evidence="1">
    <location>
        <begin position="2005"/>
        <end position="2018"/>
    </location>
</feature>
<feature type="region of interest" description="Disordered" evidence="1">
    <location>
        <begin position="70"/>
        <end position="97"/>
    </location>
</feature>
<feature type="compositionally biased region" description="Polar residues" evidence="1">
    <location>
        <begin position="474"/>
        <end position="486"/>
    </location>
</feature>
<feature type="compositionally biased region" description="Polar residues" evidence="1">
    <location>
        <begin position="1786"/>
        <end position="1809"/>
    </location>
</feature>
<feature type="region of interest" description="Disordered" evidence="1">
    <location>
        <begin position="891"/>
        <end position="927"/>
    </location>
</feature>
<feature type="compositionally biased region" description="Polar residues" evidence="1">
    <location>
        <begin position="2320"/>
        <end position="2342"/>
    </location>
</feature>
<feature type="compositionally biased region" description="Basic and acidic residues" evidence="1">
    <location>
        <begin position="1085"/>
        <end position="1098"/>
    </location>
</feature>
<feature type="compositionally biased region" description="Basic and acidic residues" evidence="1">
    <location>
        <begin position="1166"/>
        <end position="1184"/>
    </location>
</feature>
<feature type="region of interest" description="Disordered" evidence="1">
    <location>
        <begin position="2139"/>
        <end position="2174"/>
    </location>
</feature>
<name>A0ABM1VXN1_APLCA</name>
<feature type="region of interest" description="Disordered" evidence="1">
    <location>
        <begin position="840"/>
        <end position="865"/>
    </location>
</feature>
<dbReference type="Proteomes" id="UP000694888">
    <property type="component" value="Unplaced"/>
</dbReference>
<feature type="non-terminal residue" evidence="3">
    <location>
        <position position="2754"/>
    </location>
</feature>
<dbReference type="GeneID" id="101862290"/>
<feature type="compositionally biased region" description="Gly residues" evidence="1">
    <location>
        <begin position="751"/>
        <end position="765"/>
    </location>
</feature>
<feature type="region of interest" description="Disordered" evidence="1">
    <location>
        <begin position="953"/>
        <end position="1189"/>
    </location>
</feature>
<proteinExistence type="predicted"/>
<feature type="compositionally biased region" description="Basic and acidic residues" evidence="1">
    <location>
        <begin position="2310"/>
        <end position="2319"/>
    </location>
</feature>
<feature type="compositionally biased region" description="Polar residues" evidence="1">
    <location>
        <begin position="1358"/>
        <end position="1375"/>
    </location>
</feature>
<feature type="region of interest" description="Disordered" evidence="1">
    <location>
        <begin position="727"/>
        <end position="766"/>
    </location>
</feature>
<feature type="compositionally biased region" description="Acidic residues" evidence="1">
    <location>
        <begin position="1063"/>
        <end position="1081"/>
    </location>
</feature>
<evidence type="ECO:0000256" key="1">
    <source>
        <dbReference type="SAM" id="MobiDB-lite"/>
    </source>
</evidence>
<organism evidence="2 3">
    <name type="scientific">Aplysia californica</name>
    <name type="common">California sea hare</name>
    <dbReference type="NCBI Taxonomy" id="6500"/>
    <lineage>
        <taxon>Eukaryota</taxon>
        <taxon>Metazoa</taxon>
        <taxon>Spiralia</taxon>
        <taxon>Lophotrochozoa</taxon>
        <taxon>Mollusca</taxon>
        <taxon>Gastropoda</taxon>
        <taxon>Heterobranchia</taxon>
        <taxon>Euthyneura</taxon>
        <taxon>Tectipleura</taxon>
        <taxon>Aplysiida</taxon>
        <taxon>Aplysioidea</taxon>
        <taxon>Aplysiidae</taxon>
        <taxon>Aplysia</taxon>
    </lineage>
</organism>
<feature type="region of interest" description="Disordered" evidence="1">
    <location>
        <begin position="1762"/>
        <end position="1823"/>
    </location>
</feature>
<feature type="compositionally biased region" description="Basic and acidic residues" evidence="1">
    <location>
        <begin position="1310"/>
        <end position="1323"/>
    </location>
</feature>
<feature type="compositionally biased region" description="Low complexity" evidence="1">
    <location>
        <begin position="1050"/>
        <end position="1062"/>
    </location>
</feature>
<feature type="compositionally biased region" description="Basic and acidic residues" evidence="1">
    <location>
        <begin position="1"/>
        <end position="14"/>
    </location>
</feature>
<feature type="region of interest" description="Disordered" evidence="1">
    <location>
        <begin position="1517"/>
        <end position="1558"/>
    </location>
</feature>
<feature type="region of interest" description="Disordered" evidence="1">
    <location>
        <begin position="1"/>
        <end position="29"/>
    </location>
</feature>
<feature type="compositionally biased region" description="Polar residues" evidence="1">
    <location>
        <begin position="2587"/>
        <end position="2607"/>
    </location>
</feature>
<feature type="region of interest" description="Disordered" evidence="1">
    <location>
        <begin position="2194"/>
        <end position="2219"/>
    </location>
</feature>
<feature type="compositionally biased region" description="Polar residues" evidence="1">
    <location>
        <begin position="1846"/>
        <end position="1863"/>
    </location>
</feature>
<feature type="region of interest" description="Disordered" evidence="1">
    <location>
        <begin position="2697"/>
        <end position="2754"/>
    </location>
</feature>
<dbReference type="RefSeq" id="XP_035827174.1">
    <property type="nucleotide sequence ID" value="XM_035971281.1"/>
</dbReference>
<feature type="region of interest" description="Disordered" evidence="1">
    <location>
        <begin position="1836"/>
        <end position="1867"/>
    </location>
</feature>
<feature type="compositionally biased region" description="Basic and acidic residues" evidence="1">
    <location>
        <begin position="269"/>
        <end position="279"/>
    </location>
</feature>
<feature type="region of interest" description="Disordered" evidence="1">
    <location>
        <begin position="1426"/>
        <end position="1482"/>
    </location>
</feature>
<sequence length="2754" mass="297722">MSDERFSLYSEKAKHQQLQAHTKSGDQTRNCMRQTFETVERTEEEALDFSIRSSHCERKVYSWHVPSTQPWTSAELSSSSVGRAKQRESGQGETVSTLIERTKSSACESGVSNGHSRCLDLHSKSVGSGKTIAYREGSLRNGPSLSFQESLASINHTGLLYGNTSEGGSKTFNGEKPFLSVPELKLDPAVSGCAIGTDLSVKGKSNKLVTDSQSGLVVHCKEKEKVRNNEHASNAADSKLELKARPISLSTDMEKGKAENLYTAGYKNRESRKVPRESQVEEGASAKSRHNCHVKKNSSSDKHAGLFKRSCDSGEVRNCQKNVSGCGHDRGSLSGGNPSIFQSTPATFITKDNCSLEKSKTSGKSKPLIKEKSANIEVVLDSSIINDTESKKGSSGSHFGGSTLAKYGGSAEGKTLKVPDSYDQIESCETRGLKLTFRRRSSETSQLQHTSSISTTSSSTSSLPTNTRLPEPQSAASQDNTISSNSHGGGEKSSKMRQDIPKLLVQKDKKSMAYSLQNRRYDHQQHLGPAKFRKNATVKETAEDTPSYTIGDRPGPLSLSAVACDARCETEAKVHESKIIGVNLSDSMNRSSEKTCTCQGRSNCQTTEQESQVIKSSSSSSSFSRFSSKLENNSKCPYPSGRLADCNIAVISETCDSSADPVDPSAPVCRRVWCEGSAQASGTCRVTESSRAVFTTVGSVYSVSKDCFSVHGTVDETEKLAAMNTEVAKTRDREGDGGGVGGEGGREREGGGGGGGGEGGGGGGIAEDEAIETKDISDNGHNATTTTAAATTAAAATAKTTATCRRLASLGVTSEMSNGLRRASSSPSLTSHTTIISSVSSKNLSHDDNCNSSSGRTPLSDDHAEVTHDNDQQIFVTSTNESASITTTITAASGGFDHRPVRPKSSPPICGRDVAHPPSADEDSSSNTRMPVVLLDRLPSPVVELYSILGDARSPRSRSHSDFSDELSSLEMEEGNSSRVGVRRRSKKDRKAGQRSWPTKSFSNNDEDQDTYQNNLTDSDSDSPKKTSGKLRFTYKKVSSKRKKYRIKSDTSSASASFSSGMSEDDEIVDNDEDDIDDDNDAAAGDEKRKQISKESKYSLRFRLKKRGCPGYTRRPKYSRNSKQRRIRDSEKGDNVIDPDNETNDSEECIDSHVVNAEDVQSEGDSDSKTGLEMTERQSGKNGDEGSLVDPRIMAMSAALKQACRGNRNGQEIAFTAKNRGKNNRGRPKSKPGRRFLKSSSSPSSTVSGKRHVCVAPSRRLSQPGSATKNTGSLARKHSKVKNPSQNNRAVSKKEAQFSDGEEMTPCGRQRVDCFSDRPETSRKTFKNTFRTSSKRINRRRNYHSVLYSEESEHEVQRNQNQKPNGVDSSPSQSIEDNDGTIPEGSKNNLLPSLDRDSYLGQPTRKPSDKFHRNIFDTKIFRDSVNMFPKTEDDKGRRSGRQDRGPPTPTTSTFVGYNQDACSGRDNEDANGVQRQTSVLPDDKFSVSKEESKLMNASSFQEPRKCKCKCSCGDSGSSVPVKEQNDGNEPLQAKEETDGVGEMVQKKEIRDSSQDARPKIETSEYGDMSSRNIFVSESHSNCKVSPVKLECASPPRQENDGGPVVSVTGRGDAGREGRGIKDEVPRDTDLMGLDYTQESSAVHTDGNSDVLRSSENGVGVARSNGEDGGSSAPVSADIPMSVMEHAKLWASQPPQSFQPVVIRNTSDDNFSFMIPRMPAFDGPGTINNPLITPNLTNSFPGMFNMHQTSLNVEDIFRNHHSSSAAVPPTLSGNSPRVGGIGEYGSLPSQSESAENSTGSSVEIPTTTLDTGVPTPLLDTKTPTTLLGTKVSTSVLDTSTSTLSTSHDASVSVKEQSGTSSATPPHTAEMFSKPLSIQISASPANSDYGSPPNITSCCSSTSPRCWQHHHPTCQRRGNHTPLSRPDRPSPSSASRTTDLPEPLPGAAVSSTENASLTIPKITISTPSSPSGSSRSGNVTPLTASPSTSCFVSPSLPRHQHGKNRSRSSSPFTKAPNNLLSPVCGSKKYNSERSGAAKTTTNSSSQNHSPKQGREFPPRGRSNSNVTSHYSPSLVRSTRGMLSPRKSPRRCRYCEETADSDDSEATLVYPRADNRKTLGGRRTYSRRSSIGVASTCMSEGSCAGSLKSPGSSFPPGGEKQSSSGETHNSGAASALEKRTSELSILVSDLRENISKTKAMKRSRRTNSFSGGNKPKLSDPDICARLSTRPTFERFMSIEPSMDSDTPYARITRDMEEDDHKEGSHDMYMIRFASSLDLVPKGSLARSGSVSDHSLAETRIYGAEDRIFGTDDRITGTEDHINGSESNQNRPGSQSPGSVCTSNDVSAKDSQHPTRANEESSKSGKGRHDDQNKERRNNPGDPDTAATRENVRDSCAAKQASEAEEEENETDPLVVIENAESDDVIEGQEAINKVSAGRYKLPTGVKLRSCRSALQGKHRLKISVNSLFSRKGGGGGGKGSSYHNYNYHHHHHHHHHHHLLSPHNRPKKSAVRKRKNAKPPKKLKKGPSPPSSSLSIPCTTGEVKATENTHMRRDDSDGKREESQKQDNTSVVNSGKAAVRTHYGKRKNKSPNLRQTKISVSNSKTGTVKKNRGEGNSETNKRKDGEERRRKSRDAGDTPGAQPSKRRKKQSDSSATSVAKADSPGIDPLTEQLNQFSAARILQELPRYNWLEQKILQRNSYAQNPSSSTTSATISASSATATTSVANSGAKNNVSSSSSSSRSNNKNKNKNNNNNNN</sequence>
<feature type="compositionally biased region" description="Low complexity" evidence="1">
    <location>
        <begin position="444"/>
        <end position="467"/>
    </location>
</feature>
<feature type="compositionally biased region" description="Low complexity" evidence="1">
    <location>
        <begin position="1239"/>
        <end position="1248"/>
    </location>
</feature>
<feature type="compositionally biased region" description="Basic residues" evidence="1">
    <location>
        <begin position="1027"/>
        <end position="1046"/>
    </location>
</feature>
<protein>
    <submittedName>
        <fullName evidence="3">Uncharacterized protein LOC101862290</fullName>
    </submittedName>
</protein>
<feature type="compositionally biased region" description="Polar residues" evidence="1">
    <location>
        <begin position="16"/>
        <end position="29"/>
    </location>
</feature>
<feature type="compositionally biased region" description="Low complexity" evidence="1">
    <location>
        <begin position="2703"/>
        <end position="2754"/>
    </location>
</feature>
<accession>A0ABM1VXN1</accession>
<feature type="compositionally biased region" description="Acidic residues" evidence="1">
    <location>
        <begin position="1137"/>
        <end position="1149"/>
    </location>
</feature>
<feature type="region of interest" description="Disordered" evidence="1">
    <location>
        <begin position="269"/>
        <end position="300"/>
    </location>
</feature>
<feature type="compositionally biased region" description="Polar residues" evidence="1">
    <location>
        <begin position="2035"/>
        <end position="2048"/>
    </location>
</feature>
<feature type="compositionally biased region" description="Polar residues" evidence="1">
    <location>
        <begin position="2059"/>
        <end position="2074"/>
    </location>
</feature>
<feature type="compositionally biased region" description="Basic and acidic residues" evidence="1">
    <location>
        <begin position="489"/>
        <end position="498"/>
    </location>
</feature>
<evidence type="ECO:0000313" key="3">
    <source>
        <dbReference type="RefSeq" id="XP_035827174.1"/>
    </source>
</evidence>
<feature type="compositionally biased region" description="Polar residues" evidence="1">
    <location>
        <begin position="1975"/>
        <end position="1990"/>
    </location>
</feature>
<feature type="compositionally biased region" description="Low complexity" evidence="1">
    <location>
        <begin position="1836"/>
        <end position="1845"/>
    </location>
</feature>